<reference evidence="2" key="1">
    <citation type="submission" date="2016-01" db="EMBL/GenBank/DDBJ databases">
        <title>Draft genome of Chromobacterium sp. F49.</title>
        <authorList>
            <person name="Hong K.W."/>
        </authorList>
    </citation>
    <scope>NUCLEOTIDE SEQUENCE [LARGE SCALE GENOMIC DNA]</scope>
    <source>
        <strain evidence="2">P7IIIA</strain>
    </source>
</reference>
<name>A0A163QZS6_9BACL</name>
<proteinExistence type="predicted"/>
<dbReference type="EMBL" id="LRFC01000023">
    <property type="protein sequence ID" value="KZE65979.1"/>
    <property type="molecule type" value="Genomic_DNA"/>
</dbReference>
<comment type="caution">
    <text evidence="1">The sequence shown here is derived from an EMBL/GenBank/DDBJ whole genome shotgun (WGS) entry which is preliminary data.</text>
</comment>
<evidence type="ECO:0000313" key="1">
    <source>
        <dbReference type="EMBL" id="KZE65979.1"/>
    </source>
</evidence>
<sequence length="108" mass="12554">MQATSSPAEILANKLYTIADKVRKAETVYYVAVHELNTLKLDIEMREVDLFKSGKVDGKNELTRKVSILPETEMLLRKKLDLEAKVHRLKSDYWHLKAVQENYRHIAN</sequence>
<dbReference type="Proteomes" id="UP000076567">
    <property type="component" value="Unassembled WGS sequence"/>
</dbReference>
<protein>
    <submittedName>
        <fullName evidence="1">Uncharacterized protein</fullName>
    </submittedName>
</protein>
<organism evidence="1 2">
    <name type="scientific">Fictibacillus phosphorivorans</name>
    <dbReference type="NCBI Taxonomy" id="1221500"/>
    <lineage>
        <taxon>Bacteria</taxon>
        <taxon>Bacillati</taxon>
        <taxon>Bacillota</taxon>
        <taxon>Bacilli</taxon>
        <taxon>Bacillales</taxon>
        <taxon>Fictibacillaceae</taxon>
        <taxon>Fictibacillus</taxon>
    </lineage>
</organism>
<keyword evidence="2" id="KW-1185">Reference proteome</keyword>
<gene>
    <name evidence="1" type="ORF">AWM68_06260</name>
</gene>
<accession>A0A163QZS6</accession>
<dbReference type="RefSeq" id="WP_156488382.1">
    <property type="nucleotide sequence ID" value="NZ_LRFC01000023.1"/>
</dbReference>
<dbReference type="AlphaFoldDB" id="A0A163QZS6"/>
<evidence type="ECO:0000313" key="2">
    <source>
        <dbReference type="Proteomes" id="UP000076567"/>
    </source>
</evidence>